<keyword evidence="1" id="KW-0653">Protein transport</keyword>
<organism evidence="3 4">
    <name type="scientific">Rhodamnia argentea</name>
    <dbReference type="NCBI Taxonomy" id="178133"/>
    <lineage>
        <taxon>Eukaryota</taxon>
        <taxon>Viridiplantae</taxon>
        <taxon>Streptophyta</taxon>
        <taxon>Embryophyta</taxon>
        <taxon>Tracheophyta</taxon>
        <taxon>Spermatophyta</taxon>
        <taxon>Magnoliopsida</taxon>
        <taxon>eudicotyledons</taxon>
        <taxon>Gunneridae</taxon>
        <taxon>Pentapetalae</taxon>
        <taxon>rosids</taxon>
        <taxon>malvids</taxon>
        <taxon>Myrtales</taxon>
        <taxon>Myrtaceae</taxon>
        <taxon>Myrtoideae</taxon>
        <taxon>Myrteae</taxon>
        <taxon>Australasian group</taxon>
        <taxon>Rhodamnia</taxon>
    </lineage>
</organism>
<evidence type="ECO:0000313" key="3">
    <source>
        <dbReference type="Proteomes" id="UP000827889"/>
    </source>
</evidence>
<name>A0A8B8R1X4_9MYRT</name>
<keyword evidence="1" id="KW-0931">ER-Golgi transport</keyword>
<proteinExistence type="inferred from homology"/>
<keyword evidence="1" id="KW-0472">Membrane</keyword>
<comment type="subcellular location">
    <subcellularLocation>
        <location evidence="1">Endoplasmic reticulum membrane</location>
        <topology evidence="1">Multi-pass membrane protein</topology>
    </subcellularLocation>
</comment>
<keyword evidence="1" id="KW-0813">Transport</keyword>
<evidence type="ECO:0000256" key="2">
    <source>
        <dbReference type="SAM" id="MobiDB-lite"/>
    </source>
</evidence>
<dbReference type="GO" id="GO:0006888">
    <property type="term" value="P:endoplasmic reticulum to Golgi vesicle-mediated transport"/>
    <property type="evidence" value="ECO:0007669"/>
    <property type="project" value="UniProtKB-UniRule"/>
</dbReference>
<keyword evidence="1" id="KW-1133">Transmembrane helix</keyword>
<evidence type="ECO:0000313" key="4">
    <source>
        <dbReference type="RefSeq" id="XP_030553380.1"/>
    </source>
</evidence>
<dbReference type="GO" id="GO:0005789">
    <property type="term" value="C:endoplasmic reticulum membrane"/>
    <property type="evidence" value="ECO:0007669"/>
    <property type="project" value="UniProtKB-SubCell"/>
</dbReference>
<dbReference type="KEGG" id="rarg:115757308"/>
<feature type="transmembrane region" description="Helical" evidence="1">
    <location>
        <begin position="6"/>
        <end position="22"/>
    </location>
</feature>
<sequence>MIHLLFGLAFLEMALVVVLLFKTPLRMLLMLGLDRLKRGRGRLVAGTVAMTMVVVFSSAVYNVLGIQRGLADATIINPTDQVLMANSLLEASLLGFSLFLGILIDRLHYYVKELYLLRNNLEATKKWKRDYVEMDSIGSSKAPRQTRIEQAPTKSST</sequence>
<reference evidence="4" key="2">
    <citation type="submission" date="2025-08" db="UniProtKB">
        <authorList>
            <consortium name="RefSeq"/>
        </authorList>
    </citation>
    <scope>IDENTIFICATION</scope>
    <source>
        <tissue evidence="4">Leaf</tissue>
    </source>
</reference>
<keyword evidence="1" id="KW-0256">Endoplasmic reticulum</keyword>
<keyword evidence="1" id="KW-0812">Transmembrane</keyword>
<comment type="function">
    <text evidence="1">May play a role in anterograde transport of membrane proteins from the endoplasmic reticulum to the Golgi.</text>
</comment>
<feature type="transmembrane region" description="Helical" evidence="1">
    <location>
        <begin position="84"/>
        <end position="104"/>
    </location>
</feature>
<feature type="region of interest" description="Disordered" evidence="2">
    <location>
        <begin position="138"/>
        <end position="157"/>
    </location>
</feature>
<dbReference type="PANTHER" id="PTHR12701:SF42">
    <property type="entry name" value="ENDOPLASMIC RETICULUM TRANSMEMBRANE PROTEIN"/>
    <property type="match status" value="1"/>
</dbReference>
<feature type="transmembrane region" description="Helical" evidence="1">
    <location>
        <begin position="43"/>
        <end position="64"/>
    </location>
</feature>
<evidence type="ECO:0000256" key="1">
    <source>
        <dbReference type="RuleBase" id="RU367026"/>
    </source>
</evidence>
<dbReference type="PANTHER" id="PTHR12701">
    <property type="entry name" value="BCR-ASSOCIATED PROTEIN, BAP"/>
    <property type="match status" value="1"/>
</dbReference>
<gene>
    <name evidence="4" type="primary">LOC115757308</name>
</gene>
<dbReference type="InterPro" id="IPR008417">
    <property type="entry name" value="BAP29/BAP31"/>
</dbReference>
<comment type="similarity">
    <text evidence="1">Belongs to the BCAP29/BCAP31 family.</text>
</comment>
<dbReference type="GeneID" id="115757308"/>
<dbReference type="GO" id="GO:0006886">
    <property type="term" value="P:intracellular protein transport"/>
    <property type="evidence" value="ECO:0007669"/>
    <property type="project" value="UniProtKB-UniRule"/>
</dbReference>
<accession>A0A8B8R1X4</accession>
<dbReference type="RefSeq" id="XP_030553380.1">
    <property type="nucleotide sequence ID" value="XM_030697520.2"/>
</dbReference>
<reference evidence="3" key="1">
    <citation type="submission" date="2025-05" db="UniProtKB">
        <authorList>
            <consortium name="RefSeq"/>
        </authorList>
    </citation>
    <scope>NUCLEOTIDE SEQUENCE [LARGE SCALE GENOMIC DNA]</scope>
</reference>
<dbReference type="AlphaFoldDB" id="A0A8B8R1X4"/>
<dbReference type="Proteomes" id="UP000827889">
    <property type="component" value="Chromosome 2"/>
</dbReference>
<protein>
    <recommendedName>
        <fullName evidence="1">Endoplasmic reticulum transmembrane protein</fullName>
    </recommendedName>
</protein>
<dbReference type="OrthoDB" id="435607at2759"/>
<keyword evidence="3" id="KW-1185">Reference proteome</keyword>
<dbReference type="GO" id="GO:0070973">
    <property type="term" value="P:protein localization to endoplasmic reticulum exit site"/>
    <property type="evidence" value="ECO:0007669"/>
    <property type="project" value="UniProtKB-UniRule"/>
</dbReference>